<accession>A0A1I6JLC6</accession>
<dbReference type="Pfam" id="PF00717">
    <property type="entry name" value="Peptidase_S24"/>
    <property type="match status" value="1"/>
</dbReference>
<evidence type="ECO:0000256" key="1">
    <source>
        <dbReference type="ARBA" id="ARBA00023015"/>
    </source>
</evidence>
<dbReference type="InterPro" id="IPR039418">
    <property type="entry name" value="LexA-like"/>
</dbReference>
<dbReference type="SUPFAM" id="SSF51306">
    <property type="entry name" value="LexA/Signal peptidase"/>
    <property type="match status" value="1"/>
</dbReference>
<dbReference type="PANTHER" id="PTHR40661:SF3">
    <property type="entry name" value="FELS-1 PROPHAGE TRANSCRIPTIONAL REGULATOR"/>
    <property type="match status" value="1"/>
</dbReference>
<dbReference type="Gene3D" id="2.10.109.10">
    <property type="entry name" value="Umud Fragment, subunit A"/>
    <property type="match status" value="1"/>
</dbReference>
<keyword evidence="3" id="KW-0804">Transcription</keyword>
<evidence type="ECO:0000256" key="2">
    <source>
        <dbReference type="ARBA" id="ARBA00023125"/>
    </source>
</evidence>
<organism evidence="5 6">
    <name type="scientific">Sphingomonas jatrophae</name>
    <dbReference type="NCBI Taxonomy" id="1166337"/>
    <lineage>
        <taxon>Bacteria</taxon>
        <taxon>Pseudomonadati</taxon>
        <taxon>Pseudomonadota</taxon>
        <taxon>Alphaproteobacteria</taxon>
        <taxon>Sphingomonadales</taxon>
        <taxon>Sphingomonadaceae</taxon>
        <taxon>Sphingomonas</taxon>
    </lineage>
</organism>
<evidence type="ECO:0000259" key="4">
    <source>
        <dbReference type="PROSITE" id="PS50943"/>
    </source>
</evidence>
<dbReference type="InterPro" id="IPR015927">
    <property type="entry name" value="Peptidase_S24_S26A/B/C"/>
</dbReference>
<evidence type="ECO:0000313" key="5">
    <source>
        <dbReference type="EMBL" id="SFR79701.1"/>
    </source>
</evidence>
<dbReference type="RefSeq" id="WP_131819157.1">
    <property type="nucleotide sequence ID" value="NZ_FOZG01000001.1"/>
</dbReference>
<dbReference type="SUPFAM" id="SSF47413">
    <property type="entry name" value="lambda repressor-like DNA-binding domains"/>
    <property type="match status" value="1"/>
</dbReference>
<proteinExistence type="predicted"/>
<evidence type="ECO:0000313" key="6">
    <source>
        <dbReference type="Proteomes" id="UP000198824"/>
    </source>
</evidence>
<gene>
    <name evidence="5" type="ORF">SAMN05192580_0439</name>
</gene>
<dbReference type="PROSITE" id="PS50943">
    <property type="entry name" value="HTH_CROC1"/>
    <property type="match status" value="1"/>
</dbReference>
<dbReference type="PANTHER" id="PTHR40661">
    <property type="match status" value="1"/>
</dbReference>
<dbReference type="InterPro" id="IPR036286">
    <property type="entry name" value="LexA/Signal_pep-like_sf"/>
</dbReference>
<evidence type="ECO:0000256" key="3">
    <source>
        <dbReference type="ARBA" id="ARBA00023163"/>
    </source>
</evidence>
<dbReference type="EMBL" id="FOZG01000001">
    <property type="protein sequence ID" value="SFR79701.1"/>
    <property type="molecule type" value="Genomic_DNA"/>
</dbReference>
<keyword evidence="1" id="KW-0805">Transcription regulation</keyword>
<name>A0A1I6JLC6_9SPHN</name>
<dbReference type="InterPro" id="IPR010982">
    <property type="entry name" value="Lambda_DNA-bd_dom_sf"/>
</dbReference>
<reference evidence="5 6" key="1">
    <citation type="submission" date="2016-10" db="EMBL/GenBank/DDBJ databases">
        <authorList>
            <person name="de Groot N.N."/>
        </authorList>
    </citation>
    <scope>NUCLEOTIDE SEQUENCE [LARGE SCALE GENOMIC DNA]</scope>
    <source>
        <strain evidence="5 6">S5-249</strain>
    </source>
</reference>
<sequence>MIGPRIQERLTQLGMSQSELARRAGLTQSAINGLIRGAARGTKHLHVIARELQTTPAYLAGETEDPNLDATPRPTSADIANQLDSVLVPVASEEFTLGGGGEVEESAIVDHVPFARKWLRDHGVTRFDQLLLVPTSGDSMVPTISDGDMLLVDRARVEVRQPDLVWCFLVAGQGLVKRLRREPKGGFSVVSDNAAIYAPYSVAEDDVTIVGQVISALKWRL</sequence>
<dbReference type="AlphaFoldDB" id="A0A1I6JLC6"/>
<dbReference type="Proteomes" id="UP000198824">
    <property type="component" value="Unassembled WGS sequence"/>
</dbReference>
<keyword evidence="2" id="KW-0238">DNA-binding</keyword>
<dbReference type="OrthoDB" id="6867563at2"/>
<feature type="domain" description="HTH cro/C1-type" evidence="4">
    <location>
        <begin position="6"/>
        <end position="59"/>
    </location>
</feature>
<dbReference type="GO" id="GO:0003677">
    <property type="term" value="F:DNA binding"/>
    <property type="evidence" value="ECO:0007669"/>
    <property type="project" value="UniProtKB-KW"/>
</dbReference>
<dbReference type="CDD" id="cd06529">
    <property type="entry name" value="S24_LexA-like"/>
    <property type="match status" value="1"/>
</dbReference>
<dbReference type="Gene3D" id="1.10.260.40">
    <property type="entry name" value="lambda repressor-like DNA-binding domains"/>
    <property type="match status" value="1"/>
</dbReference>
<keyword evidence="6" id="KW-1185">Reference proteome</keyword>
<dbReference type="CDD" id="cd00093">
    <property type="entry name" value="HTH_XRE"/>
    <property type="match status" value="1"/>
</dbReference>
<dbReference type="SMART" id="SM00530">
    <property type="entry name" value="HTH_XRE"/>
    <property type="match status" value="1"/>
</dbReference>
<protein>
    <submittedName>
        <fullName evidence="5">Phage repressor protein C, contains Cro/C1-type HTH and peptisase s24 domains</fullName>
    </submittedName>
</protein>
<dbReference type="Pfam" id="PF01381">
    <property type="entry name" value="HTH_3"/>
    <property type="match status" value="1"/>
</dbReference>
<dbReference type="InterPro" id="IPR001387">
    <property type="entry name" value="Cro/C1-type_HTH"/>
</dbReference>